<comment type="similarity">
    <text evidence="2">In the central section; belongs to the CRISPR-associated helicase Cas3 family.</text>
</comment>
<keyword evidence="4" id="KW-0479">Metal-binding</keyword>
<evidence type="ECO:0000256" key="8">
    <source>
        <dbReference type="ARBA" id="ARBA00022840"/>
    </source>
</evidence>
<dbReference type="GO" id="GO:0004518">
    <property type="term" value="F:nuclease activity"/>
    <property type="evidence" value="ECO:0007669"/>
    <property type="project" value="UniProtKB-KW"/>
</dbReference>
<feature type="domain" description="Helicase ATP-binding" evidence="10">
    <location>
        <begin position="248"/>
        <end position="435"/>
    </location>
</feature>
<dbReference type="Pfam" id="PF00270">
    <property type="entry name" value="DEAD"/>
    <property type="match status" value="1"/>
</dbReference>
<dbReference type="InterPro" id="IPR054712">
    <property type="entry name" value="Cas3-like_dom"/>
</dbReference>
<dbReference type="InterPro" id="IPR001650">
    <property type="entry name" value="Helicase_C-like"/>
</dbReference>
<evidence type="ECO:0000256" key="2">
    <source>
        <dbReference type="ARBA" id="ARBA00009046"/>
    </source>
</evidence>
<dbReference type="STRING" id="262543.Exig_0147"/>
<dbReference type="GO" id="GO:0003676">
    <property type="term" value="F:nucleic acid binding"/>
    <property type="evidence" value="ECO:0007669"/>
    <property type="project" value="InterPro"/>
</dbReference>
<dbReference type="InterPro" id="IPR027417">
    <property type="entry name" value="P-loop_NTPase"/>
</dbReference>
<evidence type="ECO:0000256" key="1">
    <source>
        <dbReference type="ARBA" id="ARBA00006847"/>
    </source>
</evidence>
<dbReference type="SMART" id="SM00487">
    <property type="entry name" value="DEXDc"/>
    <property type="match status" value="1"/>
</dbReference>
<feature type="domain" description="Helicase C-terminal" evidence="11">
    <location>
        <begin position="460"/>
        <end position="615"/>
    </location>
</feature>
<dbReference type="Pfam" id="PF22590">
    <property type="entry name" value="Cas3-like_C_2"/>
    <property type="match status" value="1"/>
</dbReference>
<dbReference type="RefSeq" id="WP_012369059.1">
    <property type="nucleotide sequence ID" value="NC_010556.1"/>
</dbReference>
<proteinExistence type="inferred from homology"/>
<keyword evidence="6 13" id="KW-0378">Hydrolase</keyword>
<keyword evidence="8" id="KW-0067">ATP-binding</keyword>
<evidence type="ECO:0000259" key="10">
    <source>
        <dbReference type="PROSITE" id="PS51192"/>
    </source>
</evidence>
<dbReference type="InterPro" id="IPR038257">
    <property type="entry name" value="CRISPR-assoc_Cas3_HD_sf"/>
</dbReference>
<protein>
    <submittedName>
        <fullName evidence="13">Metal dependent phosphohydrolase</fullName>
    </submittedName>
</protein>
<gene>
    <name evidence="13" type="ordered locus">Exig_0147</name>
</gene>
<evidence type="ECO:0000256" key="3">
    <source>
        <dbReference type="ARBA" id="ARBA00022722"/>
    </source>
</evidence>
<feature type="domain" description="HD Cas3-type" evidence="12">
    <location>
        <begin position="10"/>
        <end position="194"/>
    </location>
</feature>
<dbReference type="InterPro" id="IPR006483">
    <property type="entry name" value="CRISPR-assoc_Cas3_HD"/>
</dbReference>
<accession>B1YHA2</accession>
<dbReference type="Proteomes" id="UP000001681">
    <property type="component" value="Chromosome"/>
</dbReference>
<dbReference type="GO" id="GO:0005524">
    <property type="term" value="F:ATP binding"/>
    <property type="evidence" value="ECO:0007669"/>
    <property type="project" value="UniProtKB-KW"/>
</dbReference>
<keyword evidence="14" id="KW-1185">Reference proteome</keyword>
<evidence type="ECO:0000259" key="12">
    <source>
        <dbReference type="PROSITE" id="PS51643"/>
    </source>
</evidence>
<dbReference type="Gene3D" id="1.10.3210.30">
    <property type="match status" value="1"/>
</dbReference>
<dbReference type="InterPro" id="IPR006674">
    <property type="entry name" value="HD_domain"/>
</dbReference>
<dbReference type="GO" id="GO:0046872">
    <property type="term" value="F:metal ion binding"/>
    <property type="evidence" value="ECO:0007669"/>
    <property type="project" value="UniProtKB-KW"/>
</dbReference>
<keyword evidence="5" id="KW-0547">Nucleotide-binding</keyword>
<dbReference type="CDD" id="cd09641">
    <property type="entry name" value="Cas3''_I"/>
    <property type="match status" value="1"/>
</dbReference>
<reference evidence="14" key="3">
    <citation type="submission" date="2008-04" db="EMBL/GenBank/DDBJ databases">
        <title>Complete sequence of chromosome of Exiguobacterium sibiricum 255-15.</title>
        <authorList>
            <consortium name="US DOE Joint Genome Institute"/>
            <person name="Copeland A."/>
            <person name="Lucas S."/>
            <person name="Lapidus A."/>
            <person name="Glavina del Rio T."/>
            <person name="Dalin E."/>
            <person name="Tice H."/>
            <person name="Bruce D."/>
            <person name="Goodwin L."/>
            <person name="Pitluck S."/>
            <person name="Kiss H."/>
            <person name="Chertkov O."/>
            <person name="Monk C."/>
            <person name="Brettin T."/>
            <person name="Detter J.C."/>
            <person name="Han C."/>
            <person name="Kuske C.R."/>
            <person name="Schmutz J."/>
            <person name="Larimer F."/>
            <person name="Land M."/>
            <person name="Hauser L."/>
            <person name="Kyrpides N."/>
            <person name="Mikhailova N."/>
            <person name="Vishnivetskaya T."/>
            <person name="Rodrigues D.F."/>
            <person name="Gilichinsky D."/>
            <person name="Tiedje J."/>
            <person name="Richardson P."/>
        </authorList>
    </citation>
    <scope>NUCLEOTIDE SEQUENCE [LARGE SCALE GENOMIC DNA]</scope>
    <source>
        <strain evidence="14">DSM 17290 / CIP 109462 / JCM 13490 / 255-15</strain>
    </source>
</reference>
<dbReference type="CDD" id="cd17930">
    <property type="entry name" value="DEXHc_cas3"/>
    <property type="match status" value="1"/>
</dbReference>
<dbReference type="eggNOG" id="COG1203">
    <property type="taxonomic scope" value="Bacteria"/>
</dbReference>
<dbReference type="NCBIfam" id="TIGR01596">
    <property type="entry name" value="cas3_HD"/>
    <property type="match status" value="1"/>
</dbReference>
<dbReference type="Gene3D" id="3.40.50.300">
    <property type="entry name" value="P-loop containing nucleotide triphosphate hydrolases"/>
    <property type="match status" value="2"/>
</dbReference>
<name>B1YHA2_EXIS2</name>
<dbReference type="PROSITE" id="PS51194">
    <property type="entry name" value="HELICASE_CTER"/>
    <property type="match status" value="1"/>
</dbReference>
<dbReference type="AlphaFoldDB" id="B1YHA2"/>
<dbReference type="SMART" id="SM00490">
    <property type="entry name" value="HELICc"/>
    <property type="match status" value="1"/>
</dbReference>
<evidence type="ECO:0000256" key="7">
    <source>
        <dbReference type="ARBA" id="ARBA00022806"/>
    </source>
</evidence>
<dbReference type="SUPFAM" id="SSF52540">
    <property type="entry name" value="P-loop containing nucleoside triphosphate hydrolases"/>
    <property type="match status" value="1"/>
</dbReference>
<keyword evidence="3" id="KW-0540">Nuclease</keyword>
<evidence type="ECO:0000313" key="13">
    <source>
        <dbReference type="EMBL" id="ACB59634.1"/>
    </source>
</evidence>
<dbReference type="GO" id="GO:0016787">
    <property type="term" value="F:hydrolase activity"/>
    <property type="evidence" value="ECO:0007669"/>
    <property type="project" value="UniProtKB-KW"/>
</dbReference>
<evidence type="ECO:0000313" key="14">
    <source>
        <dbReference type="Proteomes" id="UP000001681"/>
    </source>
</evidence>
<dbReference type="NCBIfam" id="TIGR01587">
    <property type="entry name" value="cas3_core"/>
    <property type="match status" value="1"/>
</dbReference>
<dbReference type="EMBL" id="CP001022">
    <property type="protein sequence ID" value="ACB59634.1"/>
    <property type="molecule type" value="Genomic_DNA"/>
</dbReference>
<dbReference type="InterPro" id="IPR011545">
    <property type="entry name" value="DEAD/DEAH_box_helicase_dom"/>
</dbReference>
<evidence type="ECO:0000256" key="6">
    <source>
        <dbReference type="ARBA" id="ARBA00022801"/>
    </source>
</evidence>
<dbReference type="HOGENOM" id="CLU_010123_0_0_9"/>
<dbReference type="InterPro" id="IPR006474">
    <property type="entry name" value="Helicase_Cas3_CRISPR-ass_core"/>
</dbReference>
<dbReference type="SUPFAM" id="SSF109604">
    <property type="entry name" value="HD-domain/PDEase-like"/>
    <property type="match status" value="1"/>
</dbReference>
<dbReference type="GO" id="GO:0004386">
    <property type="term" value="F:helicase activity"/>
    <property type="evidence" value="ECO:0007669"/>
    <property type="project" value="UniProtKB-KW"/>
</dbReference>
<evidence type="ECO:0000256" key="9">
    <source>
        <dbReference type="ARBA" id="ARBA00023118"/>
    </source>
</evidence>
<dbReference type="KEGG" id="esi:Exig_0147"/>
<dbReference type="PROSITE" id="PS51192">
    <property type="entry name" value="HELICASE_ATP_BIND_1"/>
    <property type="match status" value="1"/>
</dbReference>
<dbReference type="GO" id="GO:0051607">
    <property type="term" value="P:defense response to virus"/>
    <property type="evidence" value="ECO:0007669"/>
    <property type="project" value="UniProtKB-KW"/>
</dbReference>
<organism evidence="13 14">
    <name type="scientific">Exiguobacterium sibiricum (strain DSM 17290 / CCUG 55495 / CIP 109462 / JCM 13490 / 255-15)</name>
    <dbReference type="NCBI Taxonomy" id="262543"/>
    <lineage>
        <taxon>Bacteria</taxon>
        <taxon>Bacillati</taxon>
        <taxon>Bacillota</taxon>
        <taxon>Bacilli</taxon>
        <taxon>Bacillales</taxon>
        <taxon>Bacillales Family XII. Incertae Sedis</taxon>
        <taxon>Exiguobacterium</taxon>
    </lineage>
</organism>
<dbReference type="OrthoDB" id="9810236at2"/>
<keyword evidence="7" id="KW-0347">Helicase</keyword>
<reference evidence="13 14" key="1">
    <citation type="journal article" date="2006" name="Extremophiles">
        <title>Characterization of Exiguobacterium isolates from the Siberian permafrost. Description of Exiguobacterium sibiricum sp. nov.</title>
        <authorList>
            <person name="Rodrigues D.F."/>
            <person name="Goris J."/>
            <person name="Vishnivetskaya T."/>
            <person name="Gilichinsky D."/>
            <person name="Thomashow M.F."/>
            <person name="Tiedje J.M."/>
        </authorList>
    </citation>
    <scope>NUCLEOTIDE SEQUENCE [LARGE SCALE GENOMIC DNA]</scope>
    <source>
        <strain evidence="14">DSM 17290 / CIP 109462 / JCM 13490 / 255-15</strain>
    </source>
</reference>
<dbReference type="PROSITE" id="PS51643">
    <property type="entry name" value="HD_CAS3"/>
    <property type="match status" value="1"/>
</dbReference>
<reference evidence="13 14" key="2">
    <citation type="journal article" date="2008" name="BMC Genomics">
        <title>Architecture of thermal adaptation in an Exiguobacterium sibiricum strain isolated from 3 million year old permafrost: a genome and transcriptome approach.</title>
        <authorList>
            <person name="Rodrigues D.F."/>
            <person name="Ivanova N."/>
            <person name="He Z."/>
            <person name="Huebner M."/>
            <person name="Zhou J."/>
            <person name="Tiedje J.M."/>
        </authorList>
    </citation>
    <scope>NUCLEOTIDE SEQUENCE [LARGE SCALE GENOMIC DNA]</scope>
    <source>
        <strain evidence="14">DSM 17290 / CIP 109462 / JCM 13490 / 255-15</strain>
    </source>
</reference>
<evidence type="ECO:0000256" key="5">
    <source>
        <dbReference type="ARBA" id="ARBA00022741"/>
    </source>
</evidence>
<evidence type="ECO:0000259" key="11">
    <source>
        <dbReference type="PROSITE" id="PS51194"/>
    </source>
</evidence>
<sequence>MRYIAHVHSTDGKIQEVKTHLLEARGLAENWGKDIGLMHVCGVAGLLHDIGKLSDEFQTYIRKATSGEHVRRGEVDHATAGGRLLFEQLKGNRGQLLAEMVANAILSHHGNLQDYYLEEESPFLQRVERKELPSYKMCRERFFQVVIDEQEFNRYVERAVDELYSWILRDGGSTARVSLATKYIFSILLDADRTNTREFEQGITTMTTQVDFEELKRRLETHLSTFSQQTEITPINRLRQEMSDACRVFANQPSGVYTLSIPTGGGKTLASLRYALHHATTYQKKRIIYVVPFTTIIEQNARVARDVLGTDMILEHHSNVVEIEDASDDVMDIQAKLHLAKDNWDAPIIFTTMVQYLNTFYAKGNRNTRRLHHLSEAIIIFDEVQKVPLKCISLFNESVKFLKDSLESSVVLCTATQPALEFVKYQLHQDGEMIDALPQVMEAFRRTDLEVVEGEMDTARLAEVVTRQVEEKNSVLVILNTKSVVKKLYETLRQQHPDEEVIHLSTAMCAAHRMDILRTINQRLEQGERIICISTQLIEAGVDVSFACVIRSLAGLDSIAQAAGRCNRHGEVARQTVYLVDHIEENLKHLPEIARGKEIVRAILIDFLRDEQSYEGNLLGTVAMTRYFQELYDASEVELDFPIRGTTLTLAPMLFKPRKVPELILSSRHRTVANHFKVIEDMTETVLVPYGEEGKRLIASLNGQADWEDLRKWLKQAQQYSINLHAHERKKLEATQGLNVILDGTVLVLSERAYDDHYGLNLEQDSLLEDLMM</sequence>
<keyword evidence="9" id="KW-0051">Antiviral defense</keyword>
<comment type="similarity">
    <text evidence="1">In the N-terminal section; belongs to the CRISPR-associated nuclease Cas3-HD family.</text>
</comment>
<evidence type="ECO:0000256" key="4">
    <source>
        <dbReference type="ARBA" id="ARBA00022723"/>
    </source>
</evidence>
<dbReference type="InterPro" id="IPR014001">
    <property type="entry name" value="Helicase_ATP-bd"/>
</dbReference>
<dbReference type="Pfam" id="PF01966">
    <property type="entry name" value="HD"/>
    <property type="match status" value="1"/>
</dbReference>